<evidence type="ECO:0000313" key="2">
    <source>
        <dbReference type="Proteomes" id="UP000053097"/>
    </source>
</evidence>
<dbReference type="Proteomes" id="UP000053097">
    <property type="component" value="Unassembled WGS sequence"/>
</dbReference>
<dbReference type="EMBL" id="KK107332">
    <property type="protein sequence ID" value="EZA52477.1"/>
    <property type="molecule type" value="Genomic_DNA"/>
</dbReference>
<dbReference type="AlphaFoldDB" id="A0A026W8Q4"/>
<dbReference type="STRING" id="2015173.A0A026W8Q4"/>
<dbReference type="OMA" id="NCEIRKI"/>
<protein>
    <submittedName>
        <fullName evidence="1">Uncharacterized protein</fullName>
    </submittedName>
</protein>
<organism evidence="1 2">
    <name type="scientific">Ooceraea biroi</name>
    <name type="common">Clonal raider ant</name>
    <name type="synonym">Cerapachys biroi</name>
    <dbReference type="NCBI Taxonomy" id="2015173"/>
    <lineage>
        <taxon>Eukaryota</taxon>
        <taxon>Metazoa</taxon>
        <taxon>Ecdysozoa</taxon>
        <taxon>Arthropoda</taxon>
        <taxon>Hexapoda</taxon>
        <taxon>Insecta</taxon>
        <taxon>Pterygota</taxon>
        <taxon>Neoptera</taxon>
        <taxon>Endopterygota</taxon>
        <taxon>Hymenoptera</taxon>
        <taxon>Apocrita</taxon>
        <taxon>Aculeata</taxon>
        <taxon>Formicoidea</taxon>
        <taxon>Formicidae</taxon>
        <taxon>Dorylinae</taxon>
        <taxon>Ooceraea</taxon>
    </lineage>
</organism>
<proteinExistence type="predicted"/>
<keyword evidence="2" id="KW-1185">Reference proteome</keyword>
<name>A0A026W8Q4_OOCBI</name>
<evidence type="ECO:0000313" key="1">
    <source>
        <dbReference type="EMBL" id="EZA52477.1"/>
    </source>
</evidence>
<dbReference type="OrthoDB" id="6513151at2759"/>
<sequence length="159" mass="18446">MKELEEVNCEIRKIVQFSMSNRLRYPEVEEHGQSVVSKEHNDINNYRRGFLHNATYAWLSYGCHLVVFNVKLAENISSWRFHGVVTSVSQFPVQPEKLPLLLVGVENFAKKLKDFFGLLCIFDYTVSHVLRAIQPYETFHRCLPMGLVPFNSEFSFGSN</sequence>
<accession>A0A026W8Q4</accession>
<gene>
    <name evidence="1" type="ORF">X777_08592</name>
</gene>
<reference evidence="1 2" key="1">
    <citation type="journal article" date="2014" name="Curr. Biol.">
        <title>The genome of the clonal raider ant Cerapachys biroi.</title>
        <authorList>
            <person name="Oxley P.R."/>
            <person name="Ji L."/>
            <person name="Fetter-Pruneda I."/>
            <person name="McKenzie S.K."/>
            <person name="Li C."/>
            <person name="Hu H."/>
            <person name="Zhang G."/>
            <person name="Kronauer D.J."/>
        </authorList>
    </citation>
    <scope>NUCLEOTIDE SEQUENCE [LARGE SCALE GENOMIC DNA]</scope>
</reference>